<dbReference type="RefSeq" id="WP_204870082.1">
    <property type="nucleotide sequence ID" value="NZ_JAFBBK010000001.1"/>
</dbReference>
<dbReference type="InterPro" id="IPR016032">
    <property type="entry name" value="Sig_transdc_resp-reg_C-effctor"/>
</dbReference>
<name>A0ABS2L1G8_9NOCA</name>
<dbReference type="Gene3D" id="1.10.10.10">
    <property type="entry name" value="Winged helix-like DNA-binding domain superfamily/Winged helix DNA-binding domain"/>
    <property type="match status" value="1"/>
</dbReference>
<keyword evidence="1" id="KW-0805">Transcription regulation</keyword>
<feature type="domain" description="HTH luxR-type" evidence="4">
    <location>
        <begin position="836"/>
        <end position="900"/>
    </location>
</feature>
<dbReference type="SMART" id="SM00382">
    <property type="entry name" value="AAA"/>
    <property type="match status" value="1"/>
</dbReference>
<dbReference type="SUPFAM" id="SSF52540">
    <property type="entry name" value="P-loop containing nucleoside triphosphate hydrolases"/>
    <property type="match status" value="1"/>
</dbReference>
<evidence type="ECO:0000256" key="1">
    <source>
        <dbReference type="ARBA" id="ARBA00023015"/>
    </source>
</evidence>
<dbReference type="SUPFAM" id="SSF46894">
    <property type="entry name" value="C-terminal effector domain of the bipartite response regulators"/>
    <property type="match status" value="1"/>
</dbReference>
<reference evidence="5 6" key="1">
    <citation type="submission" date="2021-01" db="EMBL/GenBank/DDBJ databases">
        <title>Genomics of switchgrass bacterial isolates.</title>
        <authorList>
            <person name="Shade A."/>
        </authorList>
    </citation>
    <scope>NUCLEOTIDE SEQUENCE [LARGE SCALE GENOMIC DNA]</scope>
    <source>
        <strain evidence="5 6">PvP111</strain>
    </source>
</reference>
<evidence type="ECO:0000256" key="2">
    <source>
        <dbReference type="ARBA" id="ARBA00023125"/>
    </source>
</evidence>
<dbReference type="InterPro" id="IPR036388">
    <property type="entry name" value="WH-like_DNA-bd_sf"/>
</dbReference>
<evidence type="ECO:0000256" key="3">
    <source>
        <dbReference type="ARBA" id="ARBA00023163"/>
    </source>
</evidence>
<keyword evidence="6" id="KW-1185">Reference proteome</keyword>
<dbReference type="InterPro" id="IPR011990">
    <property type="entry name" value="TPR-like_helical_dom_sf"/>
</dbReference>
<organism evidence="5 6">
    <name type="scientific">Rhodococcoides corynebacterioides</name>
    <dbReference type="NCBI Taxonomy" id="53972"/>
    <lineage>
        <taxon>Bacteria</taxon>
        <taxon>Bacillati</taxon>
        <taxon>Actinomycetota</taxon>
        <taxon>Actinomycetes</taxon>
        <taxon>Mycobacteriales</taxon>
        <taxon>Nocardiaceae</taxon>
        <taxon>Rhodococcoides</taxon>
    </lineage>
</organism>
<evidence type="ECO:0000259" key="4">
    <source>
        <dbReference type="PROSITE" id="PS50043"/>
    </source>
</evidence>
<dbReference type="CDD" id="cd06170">
    <property type="entry name" value="LuxR_C_like"/>
    <property type="match status" value="1"/>
</dbReference>
<dbReference type="Gene3D" id="1.25.40.10">
    <property type="entry name" value="Tetratricopeptide repeat domain"/>
    <property type="match status" value="1"/>
</dbReference>
<dbReference type="PANTHER" id="PTHR44688">
    <property type="entry name" value="DNA-BINDING TRANSCRIPTIONAL ACTIVATOR DEVR_DOSR"/>
    <property type="match status" value="1"/>
</dbReference>
<keyword evidence="3" id="KW-0804">Transcription</keyword>
<keyword evidence="2 5" id="KW-0238">DNA-binding</keyword>
<dbReference type="PROSITE" id="PS50043">
    <property type="entry name" value="HTH_LUXR_2"/>
    <property type="match status" value="1"/>
</dbReference>
<protein>
    <submittedName>
        <fullName evidence="5">DNA-binding CsgD family transcriptional regulator</fullName>
    </submittedName>
</protein>
<dbReference type="InterPro" id="IPR041664">
    <property type="entry name" value="AAA_16"/>
</dbReference>
<evidence type="ECO:0000313" key="6">
    <source>
        <dbReference type="Proteomes" id="UP000703038"/>
    </source>
</evidence>
<dbReference type="Pfam" id="PF13191">
    <property type="entry name" value="AAA_16"/>
    <property type="match status" value="1"/>
</dbReference>
<evidence type="ECO:0000313" key="5">
    <source>
        <dbReference type="EMBL" id="MBM7417421.1"/>
    </source>
</evidence>
<dbReference type="PANTHER" id="PTHR44688:SF16">
    <property type="entry name" value="DNA-BINDING TRANSCRIPTIONAL ACTIVATOR DEVR_DOSR"/>
    <property type="match status" value="1"/>
</dbReference>
<dbReference type="GO" id="GO:0003677">
    <property type="term" value="F:DNA binding"/>
    <property type="evidence" value="ECO:0007669"/>
    <property type="project" value="UniProtKB-KW"/>
</dbReference>
<dbReference type="InterPro" id="IPR027417">
    <property type="entry name" value="P-loop_NTPase"/>
</dbReference>
<dbReference type="Pfam" id="PF00196">
    <property type="entry name" value="GerE"/>
    <property type="match status" value="1"/>
</dbReference>
<dbReference type="InterPro" id="IPR000792">
    <property type="entry name" value="Tscrpt_reg_LuxR_C"/>
</dbReference>
<dbReference type="SMART" id="SM00421">
    <property type="entry name" value="HTH_LUXR"/>
    <property type="match status" value="1"/>
</dbReference>
<dbReference type="PRINTS" id="PR00038">
    <property type="entry name" value="HTHLUXR"/>
</dbReference>
<accession>A0ABS2L1G8</accession>
<comment type="caution">
    <text evidence="5">The sequence shown here is derived from an EMBL/GenBank/DDBJ whole genome shotgun (WGS) entry which is preliminary data.</text>
</comment>
<dbReference type="EMBL" id="JAFBBK010000001">
    <property type="protein sequence ID" value="MBM7417421.1"/>
    <property type="molecule type" value="Genomic_DNA"/>
</dbReference>
<dbReference type="InterPro" id="IPR003593">
    <property type="entry name" value="AAA+_ATPase"/>
</dbReference>
<proteinExistence type="predicted"/>
<dbReference type="Proteomes" id="UP000703038">
    <property type="component" value="Unassembled WGS sequence"/>
</dbReference>
<dbReference type="Gene3D" id="3.40.50.300">
    <property type="entry name" value="P-loop containing nucleotide triphosphate hydrolases"/>
    <property type="match status" value="1"/>
</dbReference>
<sequence>MHQLVGRVAEIARLTEFVAEVRAGRGGSLGVWGPPGSGKSALLAHIGASPGLRVLSAAGDDSESDIPGGLLHQLLGPVHRPGEHELTTDPEALAALLTRLAAAVPTLVIVDDVDRADSLSQQVLTDVAALAGSWGIVFAGRRAIGTVPRGLELDRLTDEDSRTLVETVATTDGDTLDQQRRRCRVVEAIVDRAAGNPGVLVLSTRALITPDVLRADSSVDVSRRADSAVATLWLTRRHLSPHAHELGLLWSVACDCPGSVPTPAIPDSLVDDAALAELIESGLLVETASGVAPVHPLLPAAVLELAPSGEVRRAHAALADTLDSVAPNQDLRAAWHRSRAATTTDENGATRLEGAVTRAGYALTPSDRARALHVAAALSVDADRRSVRWARVAEARLASGDPDGTERAALRVDTDDAPVEARVRILLTEGLMAAAARTPQEGFERPIRAAELIHGANDSLELEALADAAEVSWWSGRVEWIARVAELAAGGVTTGRPGRPEAGRVTTSHRITVGAVRGCAALFDGDLESAGVHLRVSLDAGTAAVSARDHRMAGQAAMLLGDDVAAFHHLTESVALLRAEGDVFRLCFTLHVLASVQMWRGQATHAAELLAEGAVLARRIGDGRSQAFALTMSAHGDGLRGSADAVREAADAALRLVTGRDVGYIAAAAHWAMGRTDLATGRLASALEILQEVTDPESATTHPPTALFALPDLVEAAVRSGRPDIARTALPRFAAWAAAGSPWAASVLPRLHALTAESESDAERWFREGSTDPDRPFEVARTQLLHGESLRRRRHRVRARVVLQESMATFARLRVTAWEQRAATELSATAERARRGPDAASMLTSQELTVARLVADGASNQQVAEQLYLSRKTVESHLHKVYTKLGIGSRKQLPGVLDGG</sequence>
<gene>
    <name evidence="5" type="ORF">JOE42_004154</name>
</gene>